<dbReference type="PANTHER" id="PTHR11365">
    <property type="entry name" value="5-OXOPROLINASE RELATED"/>
    <property type="match status" value="1"/>
</dbReference>
<proteinExistence type="predicted"/>
<dbReference type="InterPro" id="IPR045079">
    <property type="entry name" value="Oxoprolinase-like"/>
</dbReference>
<accession>A0ABX1EAT3</accession>
<evidence type="ECO:0000313" key="2">
    <source>
        <dbReference type="EMBL" id="NKC34091.1"/>
    </source>
</evidence>
<dbReference type="RefSeq" id="WP_168034810.1">
    <property type="nucleotide sequence ID" value="NZ_JAAVNE010000064.1"/>
</dbReference>
<gene>
    <name evidence="2" type="ORF">HEQ75_24760</name>
</gene>
<reference evidence="2 3" key="1">
    <citation type="submission" date="2020-03" db="EMBL/GenBank/DDBJ databases">
        <title>Roseomonas selenitidurans sp. nov. isolated from urban soil.</title>
        <authorList>
            <person name="Liu H."/>
        </authorList>
    </citation>
    <scope>NUCLEOTIDE SEQUENCE [LARGE SCALE GENOMIC DNA]</scope>
    <source>
        <strain evidence="2 3">BU-1</strain>
    </source>
</reference>
<dbReference type="EMBL" id="JAAVNE010000064">
    <property type="protein sequence ID" value="NKC34091.1"/>
    <property type="molecule type" value="Genomic_DNA"/>
</dbReference>
<dbReference type="PANTHER" id="PTHR11365:SF23">
    <property type="entry name" value="HYPOTHETICAL 5-OXOPROLINASE (EUROFUNG)-RELATED"/>
    <property type="match status" value="1"/>
</dbReference>
<evidence type="ECO:0000259" key="1">
    <source>
        <dbReference type="Pfam" id="PF02538"/>
    </source>
</evidence>
<dbReference type="Proteomes" id="UP000787635">
    <property type="component" value="Unassembled WGS sequence"/>
</dbReference>
<protein>
    <submittedName>
        <fullName evidence="2">Hydantoinase B/oxoprolinase family protein</fullName>
    </submittedName>
</protein>
<evidence type="ECO:0000313" key="3">
    <source>
        <dbReference type="Proteomes" id="UP000787635"/>
    </source>
</evidence>
<dbReference type="Pfam" id="PF02538">
    <property type="entry name" value="Hydantoinase_B"/>
    <property type="match status" value="1"/>
</dbReference>
<name>A0ABX1EAT3_9PROT</name>
<sequence length="536" mass="54258">MRNGAASLAEAAARDILRLALEGVADRMQDSLLATALSPVAREGMDCAAALFLPDGRVLAQARSLPLLLGGMIPAIAALARAFPPETLAEGDGLLLNDPWSGGTHLPDLIVARPIFAERRVVAFAATILHHQDVGGIAPGSVPPDADSVFQEGLRLPPVKWRHAGVEDAGIAAILAANTRTPAMLTGDLAAQWAAVSLAAREVAGLAAALGEAAFAEGCAALLAEARCLLSTALAGLPEGAASAEDALEGDGRSSGPVKLRVTLRRLPGPRLAVDFTGSAPQTAGPVNAAPSGLLAACFCLLRRIAPEAPANHGLLELLDLHLPEGSVVNPRLPAAVNARTATVKLATNALFAALARLSPAPAGAPNAGVAVVLSIGGTDAMGRRWIFTEIVAGGAGGRPDGPGLPGISADVSNARNLPAEMLEGVAPVRVEAIERRRGSGGAGLHPGGDGVRRVYRLLSGTAEISYRGERHLAGAPGAQGGCPGAPAAARLVRLDGTPHPLPSKARIAWAAGERFILETAGGGGWGPAQQQGDCT</sequence>
<feature type="domain" description="Hydantoinase B/oxoprolinase" evidence="1">
    <location>
        <begin position="15"/>
        <end position="528"/>
    </location>
</feature>
<keyword evidence="3" id="KW-1185">Reference proteome</keyword>
<dbReference type="InterPro" id="IPR003692">
    <property type="entry name" value="Hydantoinase_B"/>
</dbReference>
<comment type="caution">
    <text evidence="2">The sequence shown here is derived from an EMBL/GenBank/DDBJ whole genome shotgun (WGS) entry which is preliminary data.</text>
</comment>
<organism evidence="2 3">
    <name type="scientific">Falsiroseomonas selenitidurans</name>
    <dbReference type="NCBI Taxonomy" id="2716335"/>
    <lineage>
        <taxon>Bacteria</taxon>
        <taxon>Pseudomonadati</taxon>
        <taxon>Pseudomonadota</taxon>
        <taxon>Alphaproteobacteria</taxon>
        <taxon>Acetobacterales</taxon>
        <taxon>Roseomonadaceae</taxon>
        <taxon>Falsiroseomonas</taxon>
    </lineage>
</organism>